<feature type="repeat" description="PPR" evidence="2">
    <location>
        <begin position="180"/>
        <end position="214"/>
    </location>
</feature>
<sequence length="473" mass="53398">MRLGALARGRLSSQISLIRSLHRQSGDLESLRKWLAQQHTHVDPQTFYRLLHTCGRLKALIEGKRLHALIREMGLDSDTIMANRILNMYGKCHSVPDARDVFDRILNGNEVSWTSMVAIYAKHDLSTEAFDVFQRMQVAPLLCPNEVTFISVLIACNHASFFTECNLIFTLIVVHEYECDPSFLNALVTAYTKCESIKDAHEVFGRMTVKNVVSWTTMIKAFSELDDGKALEIFAQMIVEGVEANRVTYVTLLSVFSNSRSLKEAKRFHVVIIETDGIRDVVLGSALVVTYGQCGTADEAFRVFNLLPQHNLITWNGMISVFAHSGLRIQAFQHFEKMQQQEGIEPDSVSITTILSQCTSFDYLIEGRIVHNCGVQLGIDSNEAVGCALVEMYGKCGNLTEAYTLFNRLEKQNVLLWSFLIVSHVKAGHMQEVLMLYCQMQVEVVLPTEVTFSSLLSEVEERPLSMWRFGSFT</sequence>
<dbReference type="NCBIfam" id="TIGR00756">
    <property type="entry name" value="PPR"/>
    <property type="match status" value="1"/>
</dbReference>
<dbReference type="Pfam" id="PF13041">
    <property type="entry name" value="PPR_2"/>
    <property type="match status" value="1"/>
</dbReference>
<dbReference type="GO" id="GO:0003723">
    <property type="term" value="F:RNA binding"/>
    <property type="evidence" value="ECO:0007669"/>
    <property type="project" value="InterPro"/>
</dbReference>
<dbReference type="InterPro" id="IPR046960">
    <property type="entry name" value="PPR_At4g14850-like_plant"/>
</dbReference>
<evidence type="ECO:0008006" key="5">
    <source>
        <dbReference type="Google" id="ProtNLM"/>
    </source>
</evidence>
<dbReference type="Proteomes" id="UP000886520">
    <property type="component" value="Chromosome 25"/>
</dbReference>
<keyword evidence="1" id="KW-0677">Repeat</keyword>
<name>A0A9D4U106_ADICA</name>
<comment type="caution">
    <text evidence="3">The sequence shown here is derived from an EMBL/GenBank/DDBJ whole genome shotgun (WGS) entry which is preliminary data.</text>
</comment>
<feature type="repeat" description="PPR" evidence="2">
    <location>
        <begin position="311"/>
        <end position="346"/>
    </location>
</feature>
<proteinExistence type="predicted"/>
<dbReference type="PROSITE" id="PS51375">
    <property type="entry name" value="PPR"/>
    <property type="match status" value="2"/>
</dbReference>
<evidence type="ECO:0000256" key="1">
    <source>
        <dbReference type="ARBA" id="ARBA00022737"/>
    </source>
</evidence>
<dbReference type="GO" id="GO:0009451">
    <property type="term" value="P:RNA modification"/>
    <property type="evidence" value="ECO:0007669"/>
    <property type="project" value="InterPro"/>
</dbReference>
<evidence type="ECO:0000256" key="2">
    <source>
        <dbReference type="PROSITE-ProRule" id="PRU00708"/>
    </source>
</evidence>
<accession>A0A9D4U106</accession>
<evidence type="ECO:0000313" key="4">
    <source>
        <dbReference type="Proteomes" id="UP000886520"/>
    </source>
</evidence>
<gene>
    <name evidence="3" type="ORF">GOP47_0025935</name>
</gene>
<protein>
    <recommendedName>
        <fullName evidence="5">Pentatricopeptide repeat-containing protein</fullName>
    </recommendedName>
</protein>
<keyword evidence="4" id="KW-1185">Reference proteome</keyword>
<evidence type="ECO:0000313" key="3">
    <source>
        <dbReference type="EMBL" id="KAI5059616.1"/>
    </source>
</evidence>
<dbReference type="OrthoDB" id="185373at2759"/>
<dbReference type="PANTHER" id="PTHR24015:SF548">
    <property type="entry name" value="OS08G0340900 PROTEIN"/>
    <property type="match status" value="1"/>
</dbReference>
<dbReference type="Pfam" id="PF01535">
    <property type="entry name" value="PPR"/>
    <property type="match status" value="4"/>
</dbReference>
<organism evidence="3 4">
    <name type="scientific">Adiantum capillus-veneris</name>
    <name type="common">Maidenhair fern</name>
    <dbReference type="NCBI Taxonomy" id="13818"/>
    <lineage>
        <taxon>Eukaryota</taxon>
        <taxon>Viridiplantae</taxon>
        <taxon>Streptophyta</taxon>
        <taxon>Embryophyta</taxon>
        <taxon>Tracheophyta</taxon>
        <taxon>Polypodiopsida</taxon>
        <taxon>Polypodiidae</taxon>
        <taxon>Polypodiales</taxon>
        <taxon>Pteridineae</taxon>
        <taxon>Pteridaceae</taxon>
        <taxon>Vittarioideae</taxon>
        <taxon>Adiantum</taxon>
    </lineage>
</organism>
<dbReference type="InterPro" id="IPR011990">
    <property type="entry name" value="TPR-like_helical_dom_sf"/>
</dbReference>
<dbReference type="PANTHER" id="PTHR24015">
    <property type="entry name" value="OS07G0578800 PROTEIN-RELATED"/>
    <property type="match status" value="1"/>
</dbReference>
<dbReference type="EMBL" id="JABFUD020000025">
    <property type="protein sequence ID" value="KAI5059616.1"/>
    <property type="molecule type" value="Genomic_DNA"/>
</dbReference>
<dbReference type="InterPro" id="IPR002885">
    <property type="entry name" value="PPR_rpt"/>
</dbReference>
<dbReference type="AlphaFoldDB" id="A0A9D4U106"/>
<reference evidence="3" key="1">
    <citation type="submission" date="2021-01" db="EMBL/GenBank/DDBJ databases">
        <title>Adiantum capillus-veneris genome.</title>
        <authorList>
            <person name="Fang Y."/>
            <person name="Liao Q."/>
        </authorList>
    </citation>
    <scope>NUCLEOTIDE SEQUENCE</scope>
    <source>
        <strain evidence="3">H3</strain>
        <tissue evidence="3">Leaf</tissue>
    </source>
</reference>
<dbReference type="Gene3D" id="1.25.40.10">
    <property type="entry name" value="Tetratricopeptide repeat domain"/>
    <property type="match status" value="4"/>
</dbReference>